<comment type="caution">
    <text evidence="2">The sequence shown here is derived from an EMBL/GenBank/DDBJ whole genome shotgun (WGS) entry which is preliminary data.</text>
</comment>
<sequence>MALAFSTTATRADSPAIVFVVDASGSMGQALDGDRKIDTVKSALTDLVAGLPAETPVGLVAFGHRWKGRCDDVEILTPLLDGTSERAPLLRAIDGLEAHGKSPLEAALLTAADHLLELGDSARVILIADGEATCGADPVETVERLQAAGSHFAIDVVAFGATATATSKLHQIAQVSGGRRLEAEGGGSLLATLRQLVTEATSTGEADRGLAAADRRPGIGKLAVSMPFDAKRSLDSLRVSRITDGKLVKSISTPDSVSNHNLLSGSYRLTAFFATPSYGEPTPSDLGSISIEKGRRVEVELGAIAFYVPALNPDPQMIGLETTPPFPIDAVEVRRSGTGACVVRVLDNDNGEYNFLDKPILPGVYDIALQYKGVEGPTTVAEQVVVRPGRTTTVTIDSGIRFRSLEAPILAWRLLRHTESIADATEDGPTPPVGRQLALEVRTTTDIGNRLWLPYLVRPGVFDIEVTLPGREGPLLIAEEVTIAPGQILPFDCGI</sequence>
<accession>A0A5C6A7C1</accession>
<protein>
    <submittedName>
        <fullName evidence="2">von Willebrand factor type A domain protein</fullName>
    </submittedName>
</protein>
<keyword evidence="3" id="KW-1185">Reference proteome</keyword>
<name>A0A5C6A7C1_9BACT</name>
<proteinExistence type="predicted"/>
<gene>
    <name evidence="2" type="ORF">Pla108_34210</name>
</gene>
<dbReference type="SMART" id="SM00327">
    <property type="entry name" value="VWA"/>
    <property type="match status" value="1"/>
</dbReference>
<evidence type="ECO:0000313" key="3">
    <source>
        <dbReference type="Proteomes" id="UP000317421"/>
    </source>
</evidence>
<dbReference type="Pfam" id="PF13519">
    <property type="entry name" value="VWA_2"/>
    <property type="match status" value="1"/>
</dbReference>
<evidence type="ECO:0000313" key="2">
    <source>
        <dbReference type="EMBL" id="TWT95277.1"/>
    </source>
</evidence>
<reference evidence="2 3" key="1">
    <citation type="submission" date="2019-02" db="EMBL/GenBank/DDBJ databases">
        <title>Deep-cultivation of Planctomycetes and their phenomic and genomic characterization uncovers novel biology.</title>
        <authorList>
            <person name="Wiegand S."/>
            <person name="Jogler M."/>
            <person name="Boedeker C."/>
            <person name="Pinto D."/>
            <person name="Vollmers J."/>
            <person name="Rivas-Marin E."/>
            <person name="Kohn T."/>
            <person name="Peeters S.H."/>
            <person name="Heuer A."/>
            <person name="Rast P."/>
            <person name="Oberbeckmann S."/>
            <person name="Bunk B."/>
            <person name="Jeske O."/>
            <person name="Meyerdierks A."/>
            <person name="Storesund J.E."/>
            <person name="Kallscheuer N."/>
            <person name="Luecker S."/>
            <person name="Lage O.M."/>
            <person name="Pohl T."/>
            <person name="Merkel B.J."/>
            <person name="Hornburger P."/>
            <person name="Mueller R.-W."/>
            <person name="Bruemmer F."/>
            <person name="Labrenz M."/>
            <person name="Spormann A.M."/>
            <person name="Op Den Camp H."/>
            <person name="Overmann J."/>
            <person name="Amann R."/>
            <person name="Jetten M.S.M."/>
            <person name="Mascher T."/>
            <person name="Medema M.H."/>
            <person name="Devos D.P."/>
            <person name="Kaster A.-K."/>
            <person name="Ovreas L."/>
            <person name="Rohde M."/>
            <person name="Galperin M.Y."/>
            <person name="Jogler C."/>
        </authorList>
    </citation>
    <scope>NUCLEOTIDE SEQUENCE [LARGE SCALE GENOMIC DNA]</scope>
    <source>
        <strain evidence="2 3">Pla108</strain>
    </source>
</reference>
<dbReference type="PROSITE" id="PS50234">
    <property type="entry name" value="VWFA"/>
    <property type="match status" value="1"/>
</dbReference>
<feature type="domain" description="VWFA" evidence="1">
    <location>
        <begin position="16"/>
        <end position="197"/>
    </location>
</feature>
<evidence type="ECO:0000259" key="1">
    <source>
        <dbReference type="PROSITE" id="PS50234"/>
    </source>
</evidence>
<dbReference type="InterPro" id="IPR002035">
    <property type="entry name" value="VWF_A"/>
</dbReference>
<dbReference type="Gene3D" id="3.40.50.410">
    <property type="entry name" value="von Willebrand factor, type A domain"/>
    <property type="match status" value="1"/>
</dbReference>
<dbReference type="Proteomes" id="UP000317421">
    <property type="component" value="Unassembled WGS sequence"/>
</dbReference>
<dbReference type="CDD" id="cd00198">
    <property type="entry name" value="vWFA"/>
    <property type="match status" value="1"/>
</dbReference>
<dbReference type="InterPro" id="IPR036465">
    <property type="entry name" value="vWFA_dom_sf"/>
</dbReference>
<dbReference type="SUPFAM" id="SSF53300">
    <property type="entry name" value="vWA-like"/>
    <property type="match status" value="1"/>
</dbReference>
<organism evidence="2 3">
    <name type="scientific">Botrimarina colliarenosi</name>
    <dbReference type="NCBI Taxonomy" id="2528001"/>
    <lineage>
        <taxon>Bacteria</taxon>
        <taxon>Pseudomonadati</taxon>
        <taxon>Planctomycetota</taxon>
        <taxon>Planctomycetia</taxon>
        <taxon>Pirellulales</taxon>
        <taxon>Lacipirellulaceae</taxon>
        <taxon>Botrimarina</taxon>
    </lineage>
</organism>
<dbReference type="EMBL" id="SJPR01000005">
    <property type="protein sequence ID" value="TWT95277.1"/>
    <property type="molecule type" value="Genomic_DNA"/>
</dbReference>
<dbReference type="AlphaFoldDB" id="A0A5C6A7C1"/>